<dbReference type="OrthoDB" id="9977870at2759"/>
<proteinExistence type="predicted"/>
<organism evidence="2 3">
    <name type="scientific">Ajellomyces capsulatus (strain H143)</name>
    <name type="common">Darling's disease fungus</name>
    <name type="synonym">Histoplasma capsulatum</name>
    <dbReference type="NCBI Taxonomy" id="544712"/>
    <lineage>
        <taxon>Eukaryota</taxon>
        <taxon>Fungi</taxon>
        <taxon>Dikarya</taxon>
        <taxon>Ascomycota</taxon>
        <taxon>Pezizomycotina</taxon>
        <taxon>Eurotiomycetes</taxon>
        <taxon>Eurotiomycetidae</taxon>
        <taxon>Onygenales</taxon>
        <taxon>Ajellomycetaceae</taxon>
        <taxon>Histoplasma</taxon>
    </lineage>
</organism>
<dbReference type="EMBL" id="GG692419">
    <property type="protein sequence ID" value="EER45756.1"/>
    <property type="molecule type" value="Genomic_DNA"/>
</dbReference>
<dbReference type="eggNOG" id="KOG1812">
    <property type="taxonomic scope" value="Eukaryota"/>
</dbReference>
<dbReference type="HOGENOM" id="CLU_1834600_0_0_1"/>
<feature type="region of interest" description="Disordered" evidence="1">
    <location>
        <begin position="68"/>
        <end position="88"/>
    </location>
</feature>
<feature type="compositionally biased region" description="Polar residues" evidence="1">
    <location>
        <begin position="68"/>
        <end position="77"/>
    </location>
</feature>
<reference evidence="3" key="1">
    <citation type="submission" date="2009-05" db="EMBL/GenBank/DDBJ databases">
        <title>The genome sequence of Ajellomyces capsulatus strain H143.</title>
        <authorList>
            <person name="Champion M."/>
            <person name="Cuomo C.A."/>
            <person name="Ma L.-J."/>
            <person name="Henn M.R."/>
            <person name="Sil A."/>
            <person name="Goldman B."/>
            <person name="Young S.K."/>
            <person name="Kodira C.D."/>
            <person name="Zeng Q."/>
            <person name="Koehrsen M."/>
            <person name="Alvarado L."/>
            <person name="Berlin A.M."/>
            <person name="Borenstein D."/>
            <person name="Chen Z."/>
            <person name="Engels R."/>
            <person name="Freedman E."/>
            <person name="Gellesch M."/>
            <person name="Goldberg J."/>
            <person name="Griggs A."/>
            <person name="Gujja S."/>
            <person name="Heiman D.I."/>
            <person name="Hepburn T.A."/>
            <person name="Howarth C."/>
            <person name="Jen D."/>
            <person name="Larson L."/>
            <person name="Lewis B."/>
            <person name="Mehta T."/>
            <person name="Park D."/>
            <person name="Pearson M."/>
            <person name="Roberts A."/>
            <person name="Saif S."/>
            <person name="Shea T.D."/>
            <person name="Shenoy N."/>
            <person name="Sisk P."/>
            <person name="Stolte C."/>
            <person name="Sykes S."/>
            <person name="Walk T."/>
            <person name="White J."/>
            <person name="Yandava C."/>
            <person name="Klein B."/>
            <person name="McEwen J.G."/>
            <person name="Puccia R."/>
            <person name="Goldman G.H."/>
            <person name="Felipe M.S."/>
            <person name="Nino-Vega G."/>
            <person name="San-Blas G."/>
            <person name="Taylor J.W."/>
            <person name="Mendoza L."/>
            <person name="Galagan J.E."/>
            <person name="Nusbaum C."/>
            <person name="Birren B.W."/>
        </authorList>
    </citation>
    <scope>NUCLEOTIDE SEQUENCE [LARGE SCALE GENOMIC DNA]</scope>
    <source>
        <strain evidence="3">H143</strain>
    </source>
</reference>
<protein>
    <submittedName>
        <fullName evidence="2">Uncharacterized protein</fullName>
    </submittedName>
</protein>
<feature type="compositionally biased region" description="Low complexity" evidence="1">
    <location>
        <begin position="30"/>
        <end position="39"/>
    </location>
</feature>
<dbReference type="AlphaFoldDB" id="C6H414"/>
<dbReference type="Proteomes" id="UP000002624">
    <property type="component" value="Unassembled WGS sequence"/>
</dbReference>
<sequence length="140" mass="15546">MHSAGVVKTATISPIEFIVLEKPAGRRSAAAVQSPASPAWFDTRPITPGPDNLQAQCSQAKLGKLMPQHNNSASINHSNEEDNPAMMETLNCPQLQKLRSVQEAQRDRHLAFKEDTLESLYLRHEESKSLKRETSEIDVT</sequence>
<gene>
    <name evidence="2" type="ORF">HCDG_01335</name>
</gene>
<accession>C6H414</accession>
<evidence type="ECO:0000256" key="1">
    <source>
        <dbReference type="SAM" id="MobiDB-lite"/>
    </source>
</evidence>
<name>C6H414_AJECH</name>
<feature type="region of interest" description="Disordered" evidence="1">
    <location>
        <begin position="30"/>
        <end position="49"/>
    </location>
</feature>
<dbReference type="VEuPathDB" id="FungiDB:HCDG_01335"/>
<dbReference type="STRING" id="544712.C6H414"/>
<evidence type="ECO:0000313" key="3">
    <source>
        <dbReference type="Proteomes" id="UP000002624"/>
    </source>
</evidence>
<evidence type="ECO:0000313" key="2">
    <source>
        <dbReference type="EMBL" id="EER45756.1"/>
    </source>
</evidence>